<gene>
    <name evidence="1" type="ordered locus">Metfor_1902</name>
</gene>
<accession>L0HGK0</accession>
<dbReference type="KEGG" id="mfo:Metfor_1902"/>
<dbReference type="HOGENOM" id="CLU_1830597_0_0_2"/>
<evidence type="ECO:0000313" key="1">
    <source>
        <dbReference type="EMBL" id="AGB02921.1"/>
    </source>
</evidence>
<organism evidence="1 2">
    <name type="scientific">Methanoregula formicica (strain DSM 22288 / NBRC 105244 / SMSP)</name>
    <dbReference type="NCBI Taxonomy" id="593750"/>
    <lineage>
        <taxon>Archaea</taxon>
        <taxon>Methanobacteriati</taxon>
        <taxon>Methanobacteriota</taxon>
        <taxon>Stenosarchaea group</taxon>
        <taxon>Methanomicrobia</taxon>
        <taxon>Methanomicrobiales</taxon>
        <taxon>Methanoregulaceae</taxon>
        <taxon>Methanoregula</taxon>
    </lineage>
</organism>
<name>L0HGK0_METFS</name>
<protein>
    <submittedName>
        <fullName evidence="1">Uncharacterized protein</fullName>
    </submittedName>
</protein>
<keyword evidence="2" id="KW-1185">Reference proteome</keyword>
<dbReference type="EMBL" id="CP003167">
    <property type="protein sequence ID" value="AGB02921.1"/>
    <property type="molecule type" value="Genomic_DNA"/>
</dbReference>
<dbReference type="AlphaFoldDB" id="L0HGK0"/>
<evidence type="ECO:0000313" key="2">
    <source>
        <dbReference type="Proteomes" id="UP000010824"/>
    </source>
</evidence>
<reference evidence="1 2" key="2">
    <citation type="journal article" date="2014" name="Genome Announc.">
        <title>Complete Genome Sequence of Methanoregula formicica SMSPT, a Mesophilic Hydrogenotrophic Methanogen Isolated from a Methanogenic Upflow Anaerobic Sludge Blanket Reactor.</title>
        <authorList>
            <person name="Yamamoto K."/>
            <person name="Tamaki H."/>
            <person name="Cadillo-Quiroz H."/>
            <person name="Imachi H."/>
            <person name="Kyrpides N."/>
            <person name="Woyke T."/>
            <person name="Goodwin L."/>
            <person name="Zinder S.H."/>
            <person name="Kamagata Y."/>
            <person name="Liu W.T."/>
        </authorList>
    </citation>
    <scope>NUCLEOTIDE SEQUENCE [LARGE SCALE GENOMIC DNA]</scope>
    <source>
        <strain evidence="2">DSM 22288 / NBRC 105244 / SMSP</strain>
    </source>
</reference>
<dbReference type="Proteomes" id="UP000010824">
    <property type="component" value="Chromosome"/>
</dbReference>
<proteinExistence type="predicted"/>
<sequence length="140" mass="14567">MEQHGRLDQGVGKYPGTGCLMTMYPPGDGVPDPALLSAAVSIVLSQGGPAEEGADDTVLIRRLCGQVPSASPGLCRDAVSRARKLSRDAYEICDAFRDGAYGSGSGAGDAALRALEEKSPGFSPDDYRQAFAAGLLWTAF</sequence>
<dbReference type="InParanoid" id="L0HGK0"/>
<reference evidence="2" key="1">
    <citation type="submission" date="2011-12" db="EMBL/GenBank/DDBJ databases">
        <title>Complete sequence of Methanoregula formicicum SMSP.</title>
        <authorList>
            <person name="Lucas S."/>
            <person name="Han J."/>
            <person name="Lapidus A."/>
            <person name="Cheng J.-F."/>
            <person name="Goodwin L."/>
            <person name="Pitluck S."/>
            <person name="Peters L."/>
            <person name="Ovchinnikova G."/>
            <person name="Teshima H."/>
            <person name="Detter J.C."/>
            <person name="Han C."/>
            <person name="Tapia R."/>
            <person name="Land M."/>
            <person name="Hauser L."/>
            <person name="Kyrpides N."/>
            <person name="Ivanova N."/>
            <person name="Pagani I."/>
            <person name="Imachi H."/>
            <person name="Tamaki H."/>
            <person name="Sekiguchi Y."/>
            <person name="Kamagata Y."/>
            <person name="Cadillo-Quiroz H."/>
            <person name="Zinder S."/>
            <person name="Liu W.-T."/>
            <person name="Woyke T."/>
        </authorList>
    </citation>
    <scope>NUCLEOTIDE SEQUENCE [LARGE SCALE GENOMIC DNA]</scope>
    <source>
        <strain evidence="2">DSM 22288 / NBRC 105244 / SMSP</strain>
    </source>
</reference>
<dbReference type="STRING" id="593750.Metfor_1902"/>